<dbReference type="GO" id="GO:0005315">
    <property type="term" value="F:phosphate transmembrane transporter activity"/>
    <property type="evidence" value="ECO:0007669"/>
    <property type="project" value="TreeGrafter"/>
</dbReference>
<feature type="transmembrane region" description="Helical" evidence="6">
    <location>
        <begin position="141"/>
        <end position="174"/>
    </location>
</feature>
<dbReference type="CDD" id="cd01115">
    <property type="entry name" value="SLC13_permease"/>
    <property type="match status" value="1"/>
</dbReference>
<dbReference type="EMBL" id="RQET01000008">
    <property type="protein sequence ID" value="TGK09934.1"/>
    <property type="molecule type" value="Genomic_DNA"/>
</dbReference>
<comment type="caution">
    <text evidence="9">The sequence shown here is derived from an EMBL/GenBank/DDBJ whole genome shotgun (WGS) entry which is preliminary data.</text>
</comment>
<feature type="transmembrane region" description="Helical" evidence="6">
    <location>
        <begin position="225"/>
        <end position="250"/>
    </location>
</feature>
<feature type="transmembrane region" description="Helical" evidence="6">
    <location>
        <begin position="299"/>
        <end position="318"/>
    </location>
</feature>
<keyword evidence="5 6" id="KW-0472">Membrane</keyword>
<feature type="transmembrane region" description="Helical" evidence="6">
    <location>
        <begin position="367"/>
        <end position="384"/>
    </location>
</feature>
<feature type="signal peptide" evidence="7">
    <location>
        <begin position="1"/>
        <end position="25"/>
    </location>
</feature>
<feature type="chain" id="PRO_5020448538" evidence="7">
    <location>
        <begin position="26"/>
        <end position="473"/>
    </location>
</feature>
<organism evidence="9 10">
    <name type="scientific">Leptospira fletcheri</name>
    <dbReference type="NCBI Taxonomy" id="2484981"/>
    <lineage>
        <taxon>Bacteria</taxon>
        <taxon>Pseudomonadati</taxon>
        <taxon>Spirochaetota</taxon>
        <taxon>Spirochaetia</taxon>
        <taxon>Leptospirales</taxon>
        <taxon>Leptospiraceae</taxon>
        <taxon>Leptospira</taxon>
    </lineage>
</organism>
<dbReference type="OrthoDB" id="37272at2"/>
<evidence type="ECO:0000256" key="6">
    <source>
        <dbReference type="SAM" id="Phobius"/>
    </source>
</evidence>
<evidence type="ECO:0000256" key="4">
    <source>
        <dbReference type="ARBA" id="ARBA00022989"/>
    </source>
</evidence>
<evidence type="ECO:0000313" key="9">
    <source>
        <dbReference type="EMBL" id="TGK09934.1"/>
    </source>
</evidence>
<evidence type="ECO:0000256" key="1">
    <source>
        <dbReference type="ARBA" id="ARBA00004141"/>
    </source>
</evidence>
<protein>
    <submittedName>
        <fullName evidence="9">DASS family sodium-coupled anion symporter</fullName>
    </submittedName>
</protein>
<dbReference type="Pfam" id="PF03600">
    <property type="entry name" value="CitMHS"/>
    <property type="match status" value="1"/>
</dbReference>
<feature type="transmembrane region" description="Helical" evidence="6">
    <location>
        <begin position="276"/>
        <end position="293"/>
    </location>
</feature>
<evidence type="ECO:0000313" key="10">
    <source>
        <dbReference type="Proteomes" id="UP000298458"/>
    </source>
</evidence>
<evidence type="ECO:0000256" key="3">
    <source>
        <dbReference type="ARBA" id="ARBA00022692"/>
    </source>
</evidence>
<keyword evidence="10" id="KW-1185">Reference proteome</keyword>
<feature type="transmembrane region" description="Helical" evidence="6">
    <location>
        <begin position="389"/>
        <end position="405"/>
    </location>
</feature>
<accession>A0A4R9GDN4</accession>
<dbReference type="NCBIfam" id="TIGR00785">
    <property type="entry name" value="dass"/>
    <property type="match status" value="1"/>
</dbReference>
<feature type="transmembrane region" description="Helical" evidence="6">
    <location>
        <begin position="95"/>
        <end position="115"/>
    </location>
</feature>
<dbReference type="GO" id="GO:0005886">
    <property type="term" value="C:plasma membrane"/>
    <property type="evidence" value="ECO:0007669"/>
    <property type="project" value="TreeGrafter"/>
</dbReference>
<feature type="transmembrane region" description="Helical" evidence="6">
    <location>
        <begin position="453"/>
        <end position="472"/>
    </location>
</feature>
<dbReference type="PANTHER" id="PTHR10283">
    <property type="entry name" value="SOLUTE CARRIER FAMILY 13 MEMBER"/>
    <property type="match status" value="1"/>
</dbReference>
<keyword evidence="2" id="KW-0813">Transport</keyword>
<sequence>MPNFTIDKSVKLLVSLMLSSLPVFAAAQGWLPFPVGGMFFVFLLAACFWIFEIIPGHATSLLVILTEILLFSNPGKWEILQVFGRPGQKSPPPSVFLASIADSAVILFLGSFALAKACVKVGVDRWLANRVLPRFGDSPKYVLMGLMIVTAGISLWMSNTATTSLMIALVFPLLQILPKEENFRKAILIGIPFAANLGGIGTPIGSPPNIIAFASLKNQGYGAEISFGTWMMVAIPLLLLLLFFAWVWIVRAFPASSGLRLTLHFGEKERSDSKRNLRFVLGTFFLTVVLWFSESFHGIPAGVVAVFPLLVFTAVGILDSGDIRSLEWDVLILVAGGIALGTGIEKSGAGEWFGTLIGSQAGPNESFWVLGIFFSVGLFLSTFLSNTATANLLVPLALPVAALLLPGNEAYAIQLVLGSALGASLAMSLPVSTPPNAVAYAVGGFEIKDMAKIGIRIGLLGLVSVLIGFFLFG</sequence>
<proteinExistence type="predicted"/>
<dbReference type="InterPro" id="IPR004680">
    <property type="entry name" value="Cit_transptr-like_dom"/>
</dbReference>
<keyword evidence="7" id="KW-0732">Signal</keyword>
<comment type="subcellular location">
    <subcellularLocation>
        <location evidence="1">Membrane</location>
        <topology evidence="1">Multi-pass membrane protein</topology>
    </subcellularLocation>
</comment>
<evidence type="ECO:0000256" key="5">
    <source>
        <dbReference type="ARBA" id="ARBA00023136"/>
    </source>
</evidence>
<dbReference type="RefSeq" id="WP_135768297.1">
    <property type="nucleotide sequence ID" value="NZ_RQET01000008.1"/>
</dbReference>
<reference evidence="9" key="1">
    <citation type="journal article" date="2019" name="PLoS Negl. Trop. Dis.">
        <title>Revisiting the worldwide diversity of Leptospira species in the environment.</title>
        <authorList>
            <person name="Vincent A.T."/>
            <person name="Schiettekatte O."/>
            <person name="Bourhy P."/>
            <person name="Veyrier F.J."/>
            <person name="Picardeau M."/>
        </authorList>
    </citation>
    <scope>NUCLEOTIDE SEQUENCE [LARGE SCALE GENOMIC DNA]</scope>
    <source>
        <strain evidence="9">SSW15</strain>
    </source>
</reference>
<feature type="transmembrane region" description="Helical" evidence="6">
    <location>
        <begin position="330"/>
        <end position="347"/>
    </location>
</feature>
<dbReference type="InterPro" id="IPR001898">
    <property type="entry name" value="SLC13A/DASS"/>
</dbReference>
<name>A0A4R9GDN4_9LEPT</name>
<feature type="transmembrane region" description="Helical" evidence="6">
    <location>
        <begin position="186"/>
        <end position="205"/>
    </location>
</feature>
<evidence type="ECO:0000256" key="2">
    <source>
        <dbReference type="ARBA" id="ARBA00022448"/>
    </source>
</evidence>
<gene>
    <name evidence="9" type="ORF">EHO60_11270</name>
</gene>
<evidence type="ECO:0000259" key="8">
    <source>
        <dbReference type="Pfam" id="PF03600"/>
    </source>
</evidence>
<dbReference type="Proteomes" id="UP000298458">
    <property type="component" value="Unassembled WGS sequence"/>
</dbReference>
<dbReference type="PANTHER" id="PTHR10283:SF92">
    <property type="entry name" value="LOW-AFFINITY PHOSPHATE TRANSPORTER PHO91"/>
    <property type="match status" value="1"/>
</dbReference>
<keyword evidence="3 6" id="KW-0812">Transmembrane</keyword>
<keyword evidence="4 6" id="KW-1133">Transmembrane helix</keyword>
<evidence type="ECO:0000256" key="7">
    <source>
        <dbReference type="SAM" id="SignalP"/>
    </source>
</evidence>
<dbReference type="AlphaFoldDB" id="A0A4R9GDN4"/>
<feature type="domain" description="Citrate transporter-like" evidence="8">
    <location>
        <begin position="48"/>
        <end position="402"/>
    </location>
</feature>